<name>A0A2U2RNV9_9MICO</name>
<evidence type="ECO:0000256" key="4">
    <source>
        <dbReference type="ARBA" id="ARBA00022519"/>
    </source>
</evidence>
<accession>A0A2U2RNV9</accession>
<feature type="transmembrane region" description="Helical" evidence="8">
    <location>
        <begin position="128"/>
        <end position="155"/>
    </location>
</feature>
<dbReference type="Proteomes" id="UP000245590">
    <property type="component" value="Unassembled WGS sequence"/>
</dbReference>
<feature type="transmembrane region" description="Helical" evidence="8">
    <location>
        <begin position="167"/>
        <end position="191"/>
    </location>
</feature>
<comment type="subcellular location">
    <subcellularLocation>
        <location evidence="1">Cell inner membrane</location>
        <topology evidence="1">Multi-pass membrane protein</topology>
    </subcellularLocation>
    <subcellularLocation>
        <location evidence="8">Cell membrane</location>
        <topology evidence="8">Multi-pass membrane protein</topology>
    </subcellularLocation>
</comment>
<dbReference type="GO" id="GO:0055085">
    <property type="term" value="P:transmembrane transport"/>
    <property type="evidence" value="ECO:0007669"/>
    <property type="project" value="InterPro"/>
</dbReference>
<evidence type="ECO:0000259" key="10">
    <source>
        <dbReference type="PROSITE" id="PS50928"/>
    </source>
</evidence>
<dbReference type="AlphaFoldDB" id="A0A2U2RNV9"/>
<dbReference type="InterPro" id="IPR035906">
    <property type="entry name" value="MetI-like_sf"/>
</dbReference>
<keyword evidence="12" id="KW-1185">Reference proteome</keyword>
<evidence type="ECO:0000313" key="11">
    <source>
        <dbReference type="EMBL" id="PWH07444.1"/>
    </source>
</evidence>
<dbReference type="InterPro" id="IPR000515">
    <property type="entry name" value="MetI-like"/>
</dbReference>
<dbReference type="PANTHER" id="PTHR43357:SF4">
    <property type="entry name" value="INNER MEMBRANE ABC TRANSPORTER PERMEASE PROTEIN YDCV"/>
    <property type="match status" value="1"/>
</dbReference>
<evidence type="ECO:0000256" key="7">
    <source>
        <dbReference type="ARBA" id="ARBA00023136"/>
    </source>
</evidence>
<dbReference type="EMBL" id="QFKX01000001">
    <property type="protein sequence ID" value="PWH07444.1"/>
    <property type="molecule type" value="Genomic_DNA"/>
</dbReference>
<evidence type="ECO:0000256" key="5">
    <source>
        <dbReference type="ARBA" id="ARBA00022692"/>
    </source>
</evidence>
<feature type="transmembrane region" description="Helical" evidence="8">
    <location>
        <begin position="73"/>
        <end position="95"/>
    </location>
</feature>
<feature type="transmembrane region" description="Helical" evidence="8">
    <location>
        <begin position="301"/>
        <end position="325"/>
    </location>
</feature>
<keyword evidence="7 8" id="KW-0472">Membrane</keyword>
<organism evidence="11 12">
    <name type="scientific">Brachybacterium endophyticum</name>
    <dbReference type="NCBI Taxonomy" id="2182385"/>
    <lineage>
        <taxon>Bacteria</taxon>
        <taxon>Bacillati</taxon>
        <taxon>Actinomycetota</taxon>
        <taxon>Actinomycetes</taxon>
        <taxon>Micrococcales</taxon>
        <taxon>Dermabacteraceae</taxon>
        <taxon>Brachybacterium</taxon>
    </lineage>
</organism>
<dbReference type="PROSITE" id="PS50928">
    <property type="entry name" value="ABC_TM1"/>
    <property type="match status" value="1"/>
</dbReference>
<proteinExistence type="inferred from homology"/>
<dbReference type="GO" id="GO:0005886">
    <property type="term" value="C:plasma membrane"/>
    <property type="evidence" value="ECO:0007669"/>
    <property type="project" value="UniProtKB-SubCell"/>
</dbReference>
<evidence type="ECO:0000256" key="1">
    <source>
        <dbReference type="ARBA" id="ARBA00004429"/>
    </source>
</evidence>
<keyword evidence="4" id="KW-0997">Cell inner membrane</keyword>
<reference evidence="11 12" key="1">
    <citation type="submission" date="2018-05" db="EMBL/GenBank/DDBJ databases">
        <title>Brachybacterium sp. M1HQ-2T, whole genome shotgun sequence.</title>
        <authorList>
            <person name="Tuo L."/>
        </authorList>
    </citation>
    <scope>NUCLEOTIDE SEQUENCE [LARGE SCALE GENOMIC DNA]</scope>
    <source>
        <strain evidence="11 12">M1HQ-2</strain>
    </source>
</reference>
<dbReference type="Pfam" id="PF00528">
    <property type="entry name" value="BPD_transp_1"/>
    <property type="match status" value="1"/>
</dbReference>
<dbReference type="CDD" id="cd06261">
    <property type="entry name" value="TM_PBP2"/>
    <property type="match status" value="1"/>
</dbReference>
<sequence>MTTNDLDLGAIDLDRSAIDLDRNAPDVDGAPIPLAAGPGSPGAPGPVRRKRTPRTPAERIPGERALRAQPSTWVAWAGIAAFLVLLLGILISVVIDSFGRTWYAQWLPTEPTTGWYSEAWTRFDLGHVILVTLVVAFCVVALSILIGVPASYVLARRQFPFKRAVTALFLLPVIIPPITFGIPLATVMYNVGLGRTLLAVILVNLVPSVPFVIITMTPFIEQINPAIENAARMSGARMRHVFVRILGPILVPGILAAAILVLVRTVGMFELTYLVSGPGTDTLVVSIFRAMTSAGGSEPRALVSAMAFLYTAMMLVTLVIALRFVNPTQLVARVGAGDEE</sequence>
<feature type="transmembrane region" description="Helical" evidence="8">
    <location>
        <begin position="197"/>
        <end position="220"/>
    </location>
</feature>
<evidence type="ECO:0000256" key="6">
    <source>
        <dbReference type="ARBA" id="ARBA00022989"/>
    </source>
</evidence>
<evidence type="ECO:0000256" key="9">
    <source>
        <dbReference type="SAM" id="MobiDB-lite"/>
    </source>
</evidence>
<dbReference type="RefSeq" id="WP_109274329.1">
    <property type="nucleotide sequence ID" value="NZ_QFKX01000001.1"/>
</dbReference>
<evidence type="ECO:0000313" key="12">
    <source>
        <dbReference type="Proteomes" id="UP000245590"/>
    </source>
</evidence>
<protein>
    <submittedName>
        <fullName evidence="11">ABC transporter permease</fullName>
    </submittedName>
</protein>
<keyword evidence="6 8" id="KW-1133">Transmembrane helix</keyword>
<evidence type="ECO:0000256" key="2">
    <source>
        <dbReference type="ARBA" id="ARBA00022448"/>
    </source>
</evidence>
<feature type="transmembrane region" description="Helical" evidence="8">
    <location>
        <begin position="241"/>
        <end position="263"/>
    </location>
</feature>
<comment type="caution">
    <text evidence="11">The sequence shown here is derived from an EMBL/GenBank/DDBJ whole genome shotgun (WGS) entry which is preliminary data.</text>
</comment>
<dbReference type="SUPFAM" id="SSF161098">
    <property type="entry name" value="MetI-like"/>
    <property type="match status" value="1"/>
</dbReference>
<evidence type="ECO:0000256" key="3">
    <source>
        <dbReference type="ARBA" id="ARBA00022475"/>
    </source>
</evidence>
<keyword evidence="3" id="KW-1003">Cell membrane</keyword>
<dbReference type="Gene3D" id="1.10.3720.10">
    <property type="entry name" value="MetI-like"/>
    <property type="match status" value="1"/>
</dbReference>
<feature type="domain" description="ABC transmembrane type-1" evidence="10">
    <location>
        <begin position="129"/>
        <end position="321"/>
    </location>
</feature>
<dbReference type="OrthoDB" id="9783270at2"/>
<gene>
    <name evidence="11" type="ORF">DEO23_02065</name>
</gene>
<feature type="region of interest" description="Disordered" evidence="9">
    <location>
        <begin position="22"/>
        <end position="58"/>
    </location>
</feature>
<comment type="similarity">
    <text evidence="8">Belongs to the binding-protein-dependent transport system permease family.</text>
</comment>
<keyword evidence="2 8" id="KW-0813">Transport</keyword>
<feature type="compositionally biased region" description="Low complexity" evidence="9">
    <location>
        <begin position="29"/>
        <end position="38"/>
    </location>
</feature>
<keyword evidence="5 8" id="KW-0812">Transmembrane</keyword>
<evidence type="ECO:0000256" key="8">
    <source>
        <dbReference type="RuleBase" id="RU363032"/>
    </source>
</evidence>
<dbReference type="PANTHER" id="PTHR43357">
    <property type="entry name" value="INNER MEMBRANE ABC TRANSPORTER PERMEASE PROTEIN YDCV"/>
    <property type="match status" value="1"/>
</dbReference>